<evidence type="ECO:0000256" key="3">
    <source>
        <dbReference type="SAM" id="Phobius"/>
    </source>
</evidence>
<dbReference type="Pfam" id="PF01551">
    <property type="entry name" value="Peptidase_M23"/>
    <property type="match status" value="1"/>
</dbReference>
<feature type="transmembrane region" description="Helical" evidence="3">
    <location>
        <begin position="30"/>
        <end position="53"/>
    </location>
</feature>
<keyword evidence="3" id="KW-0472">Membrane</keyword>
<keyword evidence="6" id="KW-1185">Reference proteome</keyword>
<feature type="domain" description="M23ase beta-sheet core" evidence="4">
    <location>
        <begin position="200"/>
        <end position="292"/>
    </location>
</feature>
<evidence type="ECO:0000256" key="1">
    <source>
        <dbReference type="SAM" id="Coils"/>
    </source>
</evidence>
<proteinExistence type="predicted"/>
<dbReference type="CDD" id="cd12797">
    <property type="entry name" value="M23_peptidase"/>
    <property type="match status" value="1"/>
</dbReference>
<dbReference type="InterPro" id="IPR011055">
    <property type="entry name" value="Dup_hybrid_motif"/>
</dbReference>
<organism evidence="5 6">
    <name type="scientific">Microlunatus aurantiacus</name>
    <dbReference type="NCBI Taxonomy" id="446786"/>
    <lineage>
        <taxon>Bacteria</taxon>
        <taxon>Bacillati</taxon>
        <taxon>Actinomycetota</taxon>
        <taxon>Actinomycetes</taxon>
        <taxon>Propionibacteriales</taxon>
        <taxon>Propionibacteriaceae</taxon>
        <taxon>Microlunatus</taxon>
    </lineage>
</organism>
<accession>A0ABP7CJ43</accession>
<comment type="caution">
    <text evidence="5">The sequence shown here is derived from an EMBL/GenBank/DDBJ whole genome shotgun (WGS) entry which is preliminary data.</text>
</comment>
<dbReference type="PANTHER" id="PTHR21666">
    <property type="entry name" value="PEPTIDASE-RELATED"/>
    <property type="match status" value="1"/>
</dbReference>
<feature type="region of interest" description="Disordered" evidence="2">
    <location>
        <begin position="1"/>
        <end position="23"/>
    </location>
</feature>
<dbReference type="EMBL" id="BAAAYX010000002">
    <property type="protein sequence ID" value="GAA3691574.1"/>
    <property type="molecule type" value="Genomic_DNA"/>
</dbReference>
<name>A0ABP7CJ43_9ACTN</name>
<keyword evidence="3" id="KW-1133">Transmembrane helix</keyword>
<dbReference type="PANTHER" id="PTHR21666:SF270">
    <property type="entry name" value="MUREIN HYDROLASE ACTIVATOR ENVC"/>
    <property type="match status" value="1"/>
</dbReference>
<keyword evidence="3" id="KW-0812">Transmembrane</keyword>
<dbReference type="InterPro" id="IPR016047">
    <property type="entry name" value="M23ase_b-sheet_dom"/>
</dbReference>
<evidence type="ECO:0000256" key="2">
    <source>
        <dbReference type="SAM" id="MobiDB-lite"/>
    </source>
</evidence>
<feature type="coiled-coil region" evidence="1">
    <location>
        <begin position="143"/>
        <end position="173"/>
    </location>
</feature>
<gene>
    <name evidence="5" type="ORF">GCM10022204_03560</name>
</gene>
<dbReference type="Gene3D" id="2.70.70.10">
    <property type="entry name" value="Glucose Permease (Domain IIA)"/>
    <property type="match status" value="1"/>
</dbReference>
<protein>
    <recommendedName>
        <fullName evidence="4">M23ase beta-sheet core domain-containing protein</fullName>
    </recommendedName>
</protein>
<evidence type="ECO:0000313" key="5">
    <source>
        <dbReference type="EMBL" id="GAA3691574.1"/>
    </source>
</evidence>
<dbReference type="RefSeq" id="WP_344810544.1">
    <property type="nucleotide sequence ID" value="NZ_BAAAYX010000002.1"/>
</dbReference>
<dbReference type="Proteomes" id="UP001500051">
    <property type="component" value="Unassembled WGS sequence"/>
</dbReference>
<sequence>MPRTQSQRALARRAAPQERRTTQPVRLRTGALNAGLATLAVSVLGLGVAVSAMSTSSAQDTHVANATSSVVTTVAPGVKQPSAFQRDSETISRSNFRAALSTTAQADALDPEALTEAADKAAEPVEIDRRAVAARAALLAKESKAADKRATKLEKKKEAAEKAAKKKAEAAKKALGVATMPVKSYSIAARFGDVGAWARYHTGFDFSAPIGTPIYAPTAGVVVHAGSGGNAGGWAGNYVVIKHADGTQTLYAHMSSISVHSGERVSGSDRLGQVGQTGRAFGPHLHFEVYPPGTEPGDVYTAVDPQHWLNKLGLRP</sequence>
<reference evidence="6" key="1">
    <citation type="journal article" date="2019" name="Int. J. Syst. Evol. Microbiol.">
        <title>The Global Catalogue of Microorganisms (GCM) 10K type strain sequencing project: providing services to taxonomists for standard genome sequencing and annotation.</title>
        <authorList>
            <consortium name="The Broad Institute Genomics Platform"/>
            <consortium name="The Broad Institute Genome Sequencing Center for Infectious Disease"/>
            <person name="Wu L."/>
            <person name="Ma J."/>
        </authorList>
    </citation>
    <scope>NUCLEOTIDE SEQUENCE [LARGE SCALE GENOMIC DNA]</scope>
    <source>
        <strain evidence="6">JCM 16548</strain>
    </source>
</reference>
<evidence type="ECO:0000259" key="4">
    <source>
        <dbReference type="Pfam" id="PF01551"/>
    </source>
</evidence>
<dbReference type="SUPFAM" id="SSF51261">
    <property type="entry name" value="Duplicated hybrid motif"/>
    <property type="match status" value="1"/>
</dbReference>
<keyword evidence="1" id="KW-0175">Coiled coil</keyword>
<evidence type="ECO:0000313" key="6">
    <source>
        <dbReference type="Proteomes" id="UP001500051"/>
    </source>
</evidence>
<dbReference type="InterPro" id="IPR050570">
    <property type="entry name" value="Cell_wall_metabolism_enzyme"/>
</dbReference>